<dbReference type="InterPro" id="IPR036663">
    <property type="entry name" value="Fumarylacetoacetase_C_sf"/>
</dbReference>
<accession>A0A101SH23</accession>
<dbReference type="Gene3D" id="3.90.850.10">
    <property type="entry name" value="Fumarylacetoacetase-like, C-terminal domain"/>
    <property type="match status" value="1"/>
</dbReference>
<dbReference type="EMBL" id="LMWU01000001">
    <property type="protein sequence ID" value="KUN74139.1"/>
    <property type="molecule type" value="Genomic_DNA"/>
</dbReference>
<dbReference type="Pfam" id="PF01557">
    <property type="entry name" value="FAA_hydrolase"/>
    <property type="match status" value="1"/>
</dbReference>
<dbReference type="Proteomes" id="UP000053669">
    <property type="component" value="Unassembled WGS sequence"/>
</dbReference>
<protein>
    <submittedName>
        <fullName evidence="4">Hydrolase</fullName>
    </submittedName>
</protein>
<evidence type="ECO:0000313" key="4">
    <source>
        <dbReference type="EMBL" id="KUN74139.1"/>
    </source>
</evidence>
<keyword evidence="2" id="KW-0479">Metal-binding</keyword>
<reference evidence="4 5" key="1">
    <citation type="submission" date="2015-10" db="EMBL/GenBank/DDBJ databases">
        <title>Draft genome sequence of Streptomyces canus DSM 40017, type strain for the species Streptomyces canus.</title>
        <authorList>
            <person name="Ruckert C."/>
            <person name="Winkler A."/>
            <person name="Kalinowski J."/>
            <person name="Kampfer P."/>
            <person name="Glaeser S."/>
        </authorList>
    </citation>
    <scope>NUCLEOTIDE SEQUENCE [LARGE SCALE GENOMIC DNA]</scope>
    <source>
        <strain evidence="4 5">DSM 40017</strain>
    </source>
</reference>
<name>A0A101SH23_9ACTN</name>
<evidence type="ECO:0000256" key="2">
    <source>
        <dbReference type="ARBA" id="ARBA00022723"/>
    </source>
</evidence>
<dbReference type="GO" id="GO:0044281">
    <property type="term" value="P:small molecule metabolic process"/>
    <property type="evidence" value="ECO:0007669"/>
    <property type="project" value="UniProtKB-ARBA"/>
</dbReference>
<dbReference type="InterPro" id="IPR051121">
    <property type="entry name" value="FAH"/>
</dbReference>
<dbReference type="PANTHER" id="PTHR42796">
    <property type="entry name" value="FUMARYLACETOACETATE HYDROLASE DOMAIN-CONTAINING PROTEIN 2A-RELATED"/>
    <property type="match status" value="1"/>
</dbReference>
<dbReference type="PANTHER" id="PTHR42796:SF4">
    <property type="entry name" value="FUMARYLACETOACETATE HYDROLASE DOMAIN-CONTAINING PROTEIN 2A"/>
    <property type="match status" value="1"/>
</dbReference>
<feature type="domain" description="Fumarylacetoacetase-like C-terminal" evidence="3">
    <location>
        <begin position="93"/>
        <end position="324"/>
    </location>
</feature>
<evidence type="ECO:0000256" key="1">
    <source>
        <dbReference type="ARBA" id="ARBA00010211"/>
    </source>
</evidence>
<dbReference type="STRING" id="58343.AQJ46_00665"/>
<gene>
    <name evidence="4" type="ORF">AQJ46_00665</name>
</gene>
<evidence type="ECO:0000313" key="5">
    <source>
        <dbReference type="Proteomes" id="UP000053669"/>
    </source>
</evidence>
<organism evidence="4 5">
    <name type="scientific">Streptomyces canus</name>
    <dbReference type="NCBI Taxonomy" id="58343"/>
    <lineage>
        <taxon>Bacteria</taxon>
        <taxon>Bacillati</taxon>
        <taxon>Actinomycetota</taxon>
        <taxon>Actinomycetes</taxon>
        <taxon>Kitasatosporales</taxon>
        <taxon>Streptomycetaceae</taxon>
        <taxon>Streptomyces</taxon>
        <taxon>Streptomyces aurantiacus group</taxon>
    </lineage>
</organism>
<dbReference type="SUPFAM" id="SSF56529">
    <property type="entry name" value="FAH"/>
    <property type="match status" value="1"/>
</dbReference>
<dbReference type="GO" id="GO:0046872">
    <property type="term" value="F:metal ion binding"/>
    <property type="evidence" value="ECO:0007669"/>
    <property type="project" value="UniProtKB-KW"/>
</dbReference>
<keyword evidence="4" id="KW-0378">Hydrolase</keyword>
<comment type="similarity">
    <text evidence="1">Belongs to the FAH family.</text>
</comment>
<dbReference type="RefSeq" id="WP_059203682.1">
    <property type="nucleotide sequence ID" value="NZ_KQ948656.1"/>
</dbReference>
<dbReference type="InterPro" id="IPR011234">
    <property type="entry name" value="Fumarylacetoacetase-like_C"/>
</dbReference>
<evidence type="ECO:0000259" key="3">
    <source>
        <dbReference type="Pfam" id="PF01557"/>
    </source>
</evidence>
<comment type="caution">
    <text evidence="4">The sequence shown here is derived from an EMBL/GenBank/DDBJ whole genome shotgun (WGS) entry which is preliminary data.</text>
</comment>
<dbReference type="AlphaFoldDB" id="A0A101SH23"/>
<dbReference type="GO" id="GO:0016787">
    <property type="term" value="F:hydrolase activity"/>
    <property type="evidence" value="ECO:0007669"/>
    <property type="project" value="UniProtKB-KW"/>
</dbReference>
<sequence>MKPAATSVPFAGPFALGTLSAPDGGPFPALVTSDGRALDLRTALGEHELTIRTLLERWDEAVPRLHALARDGKAAWKPLEGLRVHAPVEPRQVFQSGANYRQHVIDLEVAHRAPDDPRTVEEAREEIAALMDRRAAEDLPYVFIGLPSAITGPYDDVHLPDWAEKPDWELELAAVIGKPAYRVSTDEALEYVAGYTIANDLTDRATVFRRDMPAIGTDWLRSKNAPGFTPLGPWIVPAESIADPGDLRVTLKLNGDTMQDESTKDMLFTVARLVSYISRTSQLLPGDLVLTGSPAGNGIHWGRLLRDGDVMDGTITGLGSQRTRCVAEAS</sequence>
<proteinExistence type="inferred from homology"/>